<dbReference type="RefSeq" id="WP_185489009.1">
    <property type="nucleotide sequence ID" value="NZ_JAARVC010000007.1"/>
</dbReference>
<protein>
    <submittedName>
        <fullName evidence="1">Uncharacterized protein</fullName>
    </submittedName>
</protein>
<accession>A0A7X1CMM0</accession>
<evidence type="ECO:0000313" key="2">
    <source>
        <dbReference type="Proteomes" id="UP000539064"/>
    </source>
</evidence>
<proteinExistence type="predicted"/>
<dbReference type="Proteomes" id="UP000539064">
    <property type="component" value="Unassembled WGS sequence"/>
</dbReference>
<dbReference type="EMBL" id="JAARVG010000014">
    <property type="protein sequence ID" value="MBC1794472.1"/>
    <property type="molecule type" value="Genomic_DNA"/>
</dbReference>
<sequence length="106" mass="12109">MADAVKYVFNPDVLDTQVELQKNVITQVDEILTKAKAMKTQIEASDSFQGLQKKELVNFLDLLLQYHEKIMEDGASCKKFQKVSSQLSEDMKSIKDFTSYAELKNI</sequence>
<evidence type="ECO:0000313" key="1">
    <source>
        <dbReference type="EMBL" id="MBC1794472.1"/>
    </source>
</evidence>
<gene>
    <name evidence="1" type="ORF">HCA52_13655</name>
</gene>
<reference evidence="1 2" key="1">
    <citation type="submission" date="2020-03" db="EMBL/GenBank/DDBJ databases">
        <title>Soil Listeria distribution.</title>
        <authorList>
            <person name="Liao J."/>
            <person name="Wiedmann M."/>
        </authorList>
    </citation>
    <scope>NUCLEOTIDE SEQUENCE [LARGE SCALE GENOMIC DNA]</scope>
    <source>
        <strain evidence="1 2">FSL L7-0978</strain>
    </source>
</reference>
<organism evidence="1 2">
    <name type="scientific">Listeria booriae</name>
    <dbReference type="NCBI Taxonomy" id="1552123"/>
    <lineage>
        <taxon>Bacteria</taxon>
        <taxon>Bacillati</taxon>
        <taxon>Bacillota</taxon>
        <taxon>Bacilli</taxon>
        <taxon>Bacillales</taxon>
        <taxon>Listeriaceae</taxon>
        <taxon>Listeria</taxon>
    </lineage>
</organism>
<dbReference type="AlphaFoldDB" id="A0A7X1CMM0"/>
<comment type="caution">
    <text evidence="1">The sequence shown here is derived from an EMBL/GenBank/DDBJ whole genome shotgun (WGS) entry which is preliminary data.</text>
</comment>
<name>A0A7X1CMM0_9LIST</name>